<accession>A0A3E3I531</accession>
<protein>
    <submittedName>
        <fullName evidence="6">ATP-binding cassette domain-containing protein</fullName>
    </submittedName>
</protein>
<sequence>MLEAENIFFSYQKGEPPVLKGVSLSVGPGERVGVLAPSGYGKTTLMKILAGYLQPDAGRVLVDGKPLPAKGYCPVQMVWQHPERAVNPRLTLRKTLAEGDGIDRRLEEGLGIEEDWKGRFPQELSGGELQRFCIARALGRRTRYLIADEISTMLDLITQGQIWNFLMEETARRQIGMLVVSHSRELLDYVCTRQVELKGLQGTELLKTGRQEKTNGYTGNFNAV</sequence>
<comment type="caution">
    <text evidence="6">The sequence shown here is derived from an EMBL/GenBank/DDBJ whole genome shotgun (WGS) entry which is preliminary data.</text>
</comment>
<dbReference type="InterPro" id="IPR050319">
    <property type="entry name" value="ABC_transp_ATP-bind"/>
</dbReference>
<dbReference type="GeneID" id="86053563"/>
<dbReference type="Proteomes" id="UP000260812">
    <property type="component" value="Unassembled WGS sequence"/>
</dbReference>
<dbReference type="InterPro" id="IPR017871">
    <property type="entry name" value="ABC_transporter-like_CS"/>
</dbReference>
<dbReference type="GO" id="GO:0055085">
    <property type="term" value="P:transmembrane transport"/>
    <property type="evidence" value="ECO:0007669"/>
    <property type="project" value="UniProtKB-ARBA"/>
</dbReference>
<dbReference type="InterPro" id="IPR003439">
    <property type="entry name" value="ABC_transporter-like_ATP-bd"/>
</dbReference>
<keyword evidence="2" id="KW-0813">Transport</keyword>
<organism evidence="6 7">
    <name type="scientific">Eisenbergiella massiliensis</name>
    <dbReference type="NCBI Taxonomy" id="1720294"/>
    <lineage>
        <taxon>Bacteria</taxon>
        <taxon>Bacillati</taxon>
        <taxon>Bacillota</taxon>
        <taxon>Clostridia</taxon>
        <taxon>Lachnospirales</taxon>
        <taxon>Lachnospiraceae</taxon>
        <taxon>Eisenbergiella</taxon>
    </lineage>
</organism>
<dbReference type="PROSITE" id="PS50893">
    <property type="entry name" value="ABC_TRANSPORTER_2"/>
    <property type="match status" value="1"/>
</dbReference>
<comment type="similarity">
    <text evidence="1">Belongs to the ABC transporter superfamily.</text>
</comment>
<evidence type="ECO:0000313" key="7">
    <source>
        <dbReference type="Proteomes" id="UP000260812"/>
    </source>
</evidence>
<dbReference type="SUPFAM" id="SSF52540">
    <property type="entry name" value="P-loop containing nucleoside triphosphate hydrolases"/>
    <property type="match status" value="1"/>
</dbReference>
<dbReference type="Gene3D" id="3.40.50.300">
    <property type="entry name" value="P-loop containing nucleotide triphosphate hydrolases"/>
    <property type="match status" value="1"/>
</dbReference>
<dbReference type="AlphaFoldDB" id="A0A3E3I531"/>
<dbReference type="PROSITE" id="PS00211">
    <property type="entry name" value="ABC_TRANSPORTER_1"/>
    <property type="match status" value="1"/>
</dbReference>
<keyword evidence="3" id="KW-0547">Nucleotide-binding</keyword>
<proteinExistence type="inferred from homology"/>
<evidence type="ECO:0000256" key="1">
    <source>
        <dbReference type="ARBA" id="ARBA00005417"/>
    </source>
</evidence>
<dbReference type="PANTHER" id="PTHR43776:SF7">
    <property type="entry name" value="D,D-DIPEPTIDE TRANSPORT ATP-BINDING PROTEIN DDPF-RELATED"/>
    <property type="match status" value="1"/>
</dbReference>
<dbReference type="SMART" id="SM00382">
    <property type="entry name" value="AAA"/>
    <property type="match status" value="1"/>
</dbReference>
<feature type="domain" description="ABC transporter" evidence="5">
    <location>
        <begin position="2"/>
        <end position="223"/>
    </location>
</feature>
<evidence type="ECO:0000313" key="6">
    <source>
        <dbReference type="EMBL" id="RGE60380.1"/>
    </source>
</evidence>
<evidence type="ECO:0000259" key="5">
    <source>
        <dbReference type="PROSITE" id="PS50893"/>
    </source>
</evidence>
<dbReference type="GO" id="GO:0016887">
    <property type="term" value="F:ATP hydrolysis activity"/>
    <property type="evidence" value="ECO:0007669"/>
    <property type="project" value="InterPro"/>
</dbReference>
<evidence type="ECO:0000256" key="3">
    <source>
        <dbReference type="ARBA" id="ARBA00022741"/>
    </source>
</evidence>
<reference evidence="6" key="1">
    <citation type="submission" date="2018-08" db="EMBL/GenBank/DDBJ databases">
        <title>A genome reference for cultivated species of the human gut microbiota.</title>
        <authorList>
            <person name="Zou Y."/>
            <person name="Xue W."/>
            <person name="Luo G."/>
        </authorList>
    </citation>
    <scope>NUCLEOTIDE SEQUENCE [LARGE SCALE GENOMIC DNA]</scope>
    <source>
        <strain evidence="6">TF05-5AC</strain>
    </source>
</reference>
<gene>
    <name evidence="6" type="ORF">DXC51_12435</name>
</gene>
<keyword evidence="4 6" id="KW-0067">ATP-binding</keyword>
<dbReference type="EMBL" id="QVLV01000007">
    <property type="protein sequence ID" value="RGE60380.1"/>
    <property type="molecule type" value="Genomic_DNA"/>
</dbReference>
<dbReference type="GO" id="GO:0005524">
    <property type="term" value="F:ATP binding"/>
    <property type="evidence" value="ECO:0007669"/>
    <property type="project" value="UniProtKB-KW"/>
</dbReference>
<dbReference type="RefSeq" id="WP_117544704.1">
    <property type="nucleotide sequence ID" value="NZ_CAMAZV010000036.1"/>
</dbReference>
<dbReference type="Pfam" id="PF00005">
    <property type="entry name" value="ABC_tran"/>
    <property type="match status" value="1"/>
</dbReference>
<evidence type="ECO:0000256" key="4">
    <source>
        <dbReference type="ARBA" id="ARBA00022840"/>
    </source>
</evidence>
<evidence type="ECO:0000256" key="2">
    <source>
        <dbReference type="ARBA" id="ARBA00022448"/>
    </source>
</evidence>
<dbReference type="InterPro" id="IPR027417">
    <property type="entry name" value="P-loop_NTPase"/>
</dbReference>
<dbReference type="InterPro" id="IPR003593">
    <property type="entry name" value="AAA+_ATPase"/>
</dbReference>
<dbReference type="PANTHER" id="PTHR43776">
    <property type="entry name" value="TRANSPORT ATP-BINDING PROTEIN"/>
    <property type="match status" value="1"/>
</dbReference>
<keyword evidence="7" id="KW-1185">Reference proteome</keyword>
<name>A0A3E3I531_9FIRM</name>